<sequence length="137" mass="15294">MTIRFTAGFRVEQSVSLSTTKTCFADNDWVAVWNRVGRTSYKVRNGLFNSCTGTRPHGDVFLITSPNASSKKGGNPYCVRGKRYVRNLGIVGMRLLFLASLSSCVSTCRVVGRVRGTDRKEEKDIALALMMICREFK</sequence>
<dbReference type="RefSeq" id="XP_062681497.1">
    <property type="nucleotide sequence ID" value="XM_062821603.1"/>
</dbReference>
<protein>
    <submittedName>
        <fullName evidence="1">Uncharacterized protein</fullName>
    </submittedName>
</protein>
<name>A0AAE0MRE6_9PEZI</name>
<comment type="caution">
    <text evidence="1">The sequence shown here is derived from an EMBL/GenBank/DDBJ whole genome shotgun (WGS) entry which is preliminary data.</text>
</comment>
<dbReference type="GeneID" id="87858757"/>
<organism evidence="1 2">
    <name type="scientific">Neurospora tetraspora</name>
    <dbReference type="NCBI Taxonomy" id="94610"/>
    <lineage>
        <taxon>Eukaryota</taxon>
        <taxon>Fungi</taxon>
        <taxon>Dikarya</taxon>
        <taxon>Ascomycota</taxon>
        <taxon>Pezizomycotina</taxon>
        <taxon>Sordariomycetes</taxon>
        <taxon>Sordariomycetidae</taxon>
        <taxon>Sordariales</taxon>
        <taxon>Sordariaceae</taxon>
        <taxon>Neurospora</taxon>
    </lineage>
</organism>
<gene>
    <name evidence="1" type="ORF">B0H65DRAFT_188238</name>
</gene>
<dbReference type="EMBL" id="JAUEPP010000004">
    <property type="protein sequence ID" value="KAK3344884.1"/>
    <property type="molecule type" value="Genomic_DNA"/>
</dbReference>
<evidence type="ECO:0000313" key="2">
    <source>
        <dbReference type="Proteomes" id="UP001278500"/>
    </source>
</evidence>
<reference evidence="1" key="1">
    <citation type="journal article" date="2023" name="Mol. Phylogenet. Evol.">
        <title>Genome-scale phylogeny and comparative genomics of the fungal order Sordariales.</title>
        <authorList>
            <person name="Hensen N."/>
            <person name="Bonometti L."/>
            <person name="Westerberg I."/>
            <person name="Brannstrom I.O."/>
            <person name="Guillou S."/>
            <person name="Cros-Aarteil S."/>
            <person name="Calhoun S."/>
            <person name="Haridas S."/>
            <person name="Kuo A."/>
            <person name="Mondo S."/>
            <person name="Pangilinan J."/>
            <person name="Riley R."/>
            <person name="LaButti K."/>
            <person name="Andreopoulos B."/>
            <person name="Lipzen A."/>
            <person name="Chen C."/>
            <person name="Yan M."/>
            <person name="Daum C."/>
            <person name="Ng V."/>
            <person name="Clum A."/>
            <person name="Steindorff A."/>
            <person name="Ohm R.A."/>
            <person name="Martin F."/>
            <person name="Silar P."/>
            <person name="Natvig D.O."/>
            <person name="Lalanne C."/>
            <person name="Gautier V."/>
            <person name="Ament-Velasquez S.L."/>
            <person name="Kruys A."/>
            <person name="Hutchinson M.I."/>
            <person name="Powell A.J."/>
            <person name="Barry K."/>
            <person name="Miller A.N."/>
            <person name="Grigoriev I.V."/>
            <person name="Debuchy R."/>
            <person name="Gladieux P."/>
            <person name="Hiltunen Thoren M."/>
            <person name="Johannesson H."/>
        </authorList>
    </citation>
    <scope>NUCLEOTIDE SEQUENCE</scope>
    <source>
        <strain evidence="1">CBS 560.94</strain>
    </source>
</reference>
<evidence type="ECO:0000313" key="1">
    <source>
        <dbReference type="EMBL" id="KAK3344884.1"/>
    </source>
</evidence>
<accession>A0AAE0MRE6</accession>
<proteinExistence type="predicted"/>
<keyword evidence="2" id="KW-1185">Reference proteome</keyword>
<dbReference type="AlphaFoldDB" id="A0AAE0MRE6"/>
<reference evidence="1" key="2">
    <citation type="submission" date="2023-06" db="EMBL/GenBank/DDBJ databases">
        <authorList>
            <consortium name="Lawrence Berkeley National Laboratory"/>
            <person name="Haridas S."/>
            <person name="Hensen N."/>
            <person name="Bonometti L."/>
            <person name="Westerberg I."/>
            <person name="Brannstrom I.O."/>
            <person name="Guillou S."/>
            <person name="Cros-Aarteil S."/>
            <person name="Calhoun S."/>
            <person name="Kuo A."/>
            <person name="Mondo S."/>
            <person name="Pangilinan J."/>
            <person name="Riley R."/>
            <person name="Labutti K."/>
            <person name="Andreopoulos B."/>
            <person name="Lipzen A."/>
            <person name="Chen C."/>
            <person name="Yanf M."/>
            <person name="Daum C."/>
            <person name="Ng V."/>
            <person name="Clum A."/>
            <person name="Steindorff A."/>
            <person name="Ohm R."/>
            <person name="Martin F."/>
            <person name="Silar P."/>
            <person name="Natvig D."/>
            <person name="Lalanne C."/>
            <person name="Gautier V."/>
            <person name="Ament-Velasquez S.L."/>
            <person name="Kruys A."/>
            <person name="Hutchinson M.I."/>
            <person name="Powell A.J."/>
            <person name="Barry K."/>
            <person name="Miller A.N."/>
            <person name="Grigoriev I.V."/>
            <person name="Debuchy R."/>
            <person name="Gladieux P."/>
            <person name="Thoren M.H."/>
            <person name="Johannesson H."/>
        </authorList>
    </citation>
    <scope>NUCLEOTIDE SEQUENCE</scope>
    <source>
        <strain evidence="1">CBS 560.94</strain>
    </source>
</reference>
<dbReference type="Proteomes" id="UP001278500">
    <property type="component" value="Unassembled WGS sequence"/>
</dbReference>